<sequence>MARDSESVYQQIASDIAERIENGELKDGARLPTGVELERAYKVSRQVVQNALNLLHHEGYLDSRSSRGTFVVRRPRLVLPMYAFEQEERPVDAFAAVVEEAGYRSRTEIRVEYVRSDPEVAMLLQRPSGDLVLVRRRIRYVDDVPYALSDSYFPHEMVKDSRIADPADITRGGRHVLADLGLGLASYRDSIVVRRPTRDEVRQLEIAPGCAVMAHTRVSRTSEGTPVRVLVSILPSDRWEITYEDLGGVVGPTPDSGRAPGRPPVDHGPVRGSGPLDPPSSQQ</sequence>
<dbReference type="InterPro" id="IPR028978">
    <property type="entry name" value="Chorismate_lyase_/UTRA_dom_sf"/>
</dbReference>
<protein>
    <submittedName>
        <fullName evidence="6">DNA-binding transcriptional regulator, GntR family</fullName>
    </submittedName>
</protein>
<dbReference type="InterPro" id="IPR050679">
    <property type="entry name" value="Bact_HTH_transcr_reg"/>
</dbReference>
<dbReference type="STRING" id="366584.SAMN05216377_113192"/>
<dbReference type="InterPro" id="IPR000524">
    <property type="entry name" value="Tscrpt_reg_HTH_GntR"/>
</dbReference>
<dbReference type="RefSeq" id="WP_093087327.1">
    <property type="nucleotide sequence ID" value="NZ_FNBE01000013.1"/>
</dbReference>
<dbReference type="GO" id="GO:0003700">
    <property type="term" value="F:DNA-binding transcription factor activity"/>
    <property type="evidence" value="ECO:0007669"/>
    <property type="project" value="InterPro"/>
</dbReference>
<dbReference type="Proteomes" id="UP000198967">
    <property type="component" value="Unassembled WGS sequence"/>
</dbReference>
<evidence type="ECO:0000313" key="7">
    <source>
        <dbReference type="Proteomes" id="UP000198967"/>
    </source>
</evidence>
<evidence type="ECO:0000256" key="3">
    <source>
        <dbReference type="ARBA" id="ARBA00023163"/>
    </source>
</evidence>
<evidence type="ECO:0000259" key="5">
    <source>
        <dbReference type="PROSITE" id="PS50949"/>
    </source>
</evidence>
<dbReference type="InterPro" id="IPR011663">
    <property type="entry name" value="UTRA"/>
</dbReference>
<feature type="domain" description="HTH gntR-type" evidence="5">
    <location>
        <begin position="6"/>
        <end position="74"/>
    </location>
</feature>
<dbReference type="Pfam" id="PF00392">
    <property type="entry name" value="GntR"/>
    <property type="match status" value="1"/>
</dbReference>
<accession>A0A1G7VUT1</accession>
<dbReference type="GO" id="GO:0003677">
    <property type="term" value="F:DNA binding"/>
    <property type="evidence" value="ECO:0007669"/>
    <property type="project" value="UniProtKB-KW"/>
</dbReference>
<dbReference type="PANTHER" id="PTHR44846:SF17">
    <property type="entry name" value="GNTR-FAMILY TRANSCRIPTIONAL REGULATOR"/>
    <property type="match status" value="1"/>
</dbReference>
<evidence type="ECO:0000313" key="6">
    <source>
        <dbReference type="EMBL" id="SDG63437.1"/>
    </source>
</evidence>
<dbReference type="SMART" id="SM00866">
    <property type="entry name" value="UTRA"/>
    <property type="match status" value="1"/>
</dbReference>
<dbReference type="EMBL" id="FNBE01000013">
    <property type="protein sequence ID" value="SDG63437.1"/>
    <property type="molecule type" value="Genomic_DNA"/>
</dbReference>
<dbReference type="AlphaFoldDB" id="A0A1G7VUT1"/>
<keyword evidence="7" id="KW-1185">Reference proteome</keyword>
<keyword evidence="3" id="KW-0804">Transcription</keyword>
<dbReference type="SUPFAM" id="SSF46785">
    <property type="entry name" value="Winged helix' DNA-binding domain"/>
    <property type="match status" value="1"/>
</dbReference>
<name>A0A1G7VUT1_PSEOR</name>
<dbReference type="PROSITE" id="PS50949">
    <property type="entry name" value="HTH_GNTR"/>
    <property type="match status" value="1"/>
</dbReference>
<evidence type="ECO:0000256" key="2">
    <source>
        <dbReference type="ARBA" id="ARBA00023125"/>
    </source>
</evidence>
<dbReference type="PANTHER" id="PTHR44846">
    <property type="entry name" value="MANNOSYL-D-GLYCERATE TRANSPORT/METABOLISM SYSTEM REPRESSOR MNGR-RELATED"/>
    <property type="match status" value="1"/>
</dbReference>
<dbReference type="Gene3D" id="3.40.1410.10">
    <property type="entry name" value="Chorismate lyase-like"/>
    <property type="match status" value="1"/>
</dbReference>
<dbReference type="Pfam" id="PF07702">
    <property type="entry name" value="UTRA"/>
    <property type="match status" value="1"/>
</dbReference>
<dbReference type="CDD" id="cd07377">
    <property type="entry name" value="WHTH_GntR"/>
    <property type="match status" value="1"/>
</dbReference>
<dbReference type="OrthoDB" id="3615556at2"/>
<keyword evidence="2 6" id="KW-0238">DNA-binding</keyword>
<feature type="region of interest" description="Disordered" evidence="4">
    <location>
        <begin position="246"/>
        <end position="283"/>
    </location>
</feature>
<dbReference type="InterPro" id="IPR036390">
    <property type="entry name" value="WH_DNA-bd_sf"/>
</dbReference>
<gene>
    <name evidence="6" type="ORF">SAMN05216377_113192</name>
</gene>
<evidence type="ECO:0000256" key="1">
    <source>
        <dbReference type="ARBA" id="ARBA00023015"/>
    </source>
</evidence>
<proteinExistence type="predicted"/>
<evidence type="ECO:0000256" key="4">
    <source>
        <dbReference type="SAM" id="MobiDB-lite"/>
    </source>
</evidence>
<organism evidence="6 7">
    <name type="scientific">Pseudonocardia oroxyli</name>
    <dbReference type="NCBI Taxonomy" id="366584"/>
    <lineage>
        <taxon>Bacteria</taxon>
        <taxon>Bacillati</taxon>
        <taxon>Actinomycetota</taxon>
        <taxon>Actinomycetes</taxon>
        <taxon>Pseudonocardiales</taxon>
        <taxon>Pseudonocardiaceae</taxon>
        <taxon>Pseudonocardia</taxon>
    </lineage>
</organism>
<dbReference type="InterPro" id="IPR036388">
    <property type="entry name" value="WH-like_DNA-bd_sf"/>
</dbReference>
<dbReference type="SMART" id="SM00345">
    <property type="entry name" value="HTH_GNTR"/>
    <property type="match status" value="1"/>
</dbReference>
<keyword evidence="1" id="KW-0805">Transcription regulation</keyword>
<dbReference type="GO" id="GO:0045892">
    <property type="term" value="P:negative regulation of DNA-templated transcription"/>
    <property type="evidence" value="ECO:0007669"/>
    <property type="project" value="TreeGrafter"/>
</dbReference>
<dbReference type="SUPFAM" id="SSF64288">
    <property type="entry name" value="Chorismate lyase-like"/>
    <property type="match status" value="1"/>
</dbReference>
<dbReference type="Gene3D" id="1.10.10.10">
    <property type="entry name" value="Winged helix-like DNA-binding domain superfamily/Winged helix DNA-binding domain"/>
    <property type="match status" value="1"/>
</dbReference>
<reference evidence="6 7" key="1">
    <citation type="submission" date="2016-10" db="EMBL/GenBank/DDBJ databases">
        <authorList>
            <person name="de Groot N.N."/>
        </authorList>
    </citation>
    <scope>NUCLEOTIDE SEQUENCE [LARGE SCALE GENOMIC DNA]</scope>
    <source>
        <strain evidence="6 7">CGMCC 4.3143</strain>
    </source>
</reference>